<evidence type="ECO:0000313" key="2">
    <source>
        <dbReference type="EMBL" id="ORX46474.1"/>
    </source>
</evidence>
<dbReference type="AlphaFoldDB" id="A0A1X2G6M2"/>
<evidence type="ECO:0000313" key="3">
    <source>
        <dbReference type="Proteomes" id="UP000242146"/>
    </source>
</evidence>
<gene>
    <name evidence="2" type="ORF">DM01DRAFT_1364384</name>
</gene>
<protein>
    <submittedName>
        <fullName evidence="2">Uncharacterized protein</fullName>
    </submittedName>
</protein>
<organism evidence="2 3">
    <name type="scientific">Hesseltinella vesiculosa</name>
    <dbReference type="NCBI Taxonomy" id="101127"/>
    <lineage>
        <taxon>Eukaryota</taxon>
        <taxon>Fungi</taxon>
        <taxon>Fungi incertae sedis</taxon>
        <taxon>Mucoromycota</taxon>
        <taxon>Mucoromycotina</taxon>
        <taxon>Mucoromycetes</taxon>
        <taxon>Mucorales</taxon>
        <taxon>Cunninghamellaceae</taxon>
        <taxon>Hesseltinella</taxon>
    </lineage>
</organism>
<proteinExistence type="predicted"/>
<feature type="region of interest" description="Disordered" evidence="1">
    <location>
        <begin position="1"/>
        <end position="26"/>
    </location>
</feature>
<dbReference type="OrthoDB" id="630188at2759"/>
<keyword evidence="3" id="KW-1185">Reference proteome</keyword>
<comment type="caution">
    <text evidence="2">The sequence shown here is derived from an EMBL/GenBank/DDBJ whole genome shotgun (WGS) entry which is preliminary data.</text>
</comment>
<sequence length="383" mass="43356">MTDITLQKDHPSPPPPPAPMDNDAPPLYKDFPWYREPHPRSSLKNKVTFPTTAQERQRHYVAMLSLAESFSKRSFETIIGIPGTKIVTQAAADATRAQLHNLVRGNWKPTQRTQLVKHVQDPLYGKCDKKHPDGPRRETQYRWVPDSGSLVTATPDQWCSVLNGRHILLVGDLVQYQLHDLFLDTLRDAPTACYGELNCKDSRLRYLRNDVLSSNRRQMQHDGHPQGDVIRWPFMASNILKAYPILILNRSPVIETDEEFIQSLTATLKAIRNVSPNTLVVYRSTPIGHPYCDDATGPMQQPLQDEDLVHLPFGWSELERRNTLAKVIVEAAGGVFVDLAALLNTRPDGHVGNHDCLRYCIPGPMDDWMDVLYQVFSTLGQSP</sequence>
<dbReference type="Proteomes" id="UP000242146">
    <property type="component" value="Unassembled WGS sequence"/>
</dbReference>
<reference evidence="2 3" key="1">
    <citation type="submission" date="2016-07" db="EMBL/GenBank/DDBJ databases">
        <title>Pervasive Adenine N6-methylation of Active Genes in Fungi.</title>
        <authorList>
            <consortium name="DOE Joint Genome Institute"/>
            <person name="Mondo S.J."/>
            <person name="Dannebaum R.O."/>
            <person name="Kuo R.C."/>
            <person name="Labutti K."/>
            <person name="Haridas S."/>
            <person name="Kuo A."/>
            <person name="Salamov A."/>
            <person name="Ahrendt S.R."/>
            <person name="Lipzen A."/>
            <person name="Sullivan W."/>
            <person name="Andreopoulos W.B."/>
            <person name="Clum A."/>
            <person name="Lindquist E."/>
            <person name="Daum C."/>
            <person name="Ramamoorthy G.K."/>
            <person name="Gryganskyi A."/>
            <person name="Culley D."/>
            <person name="Magnuson J.K."/>
            <person name="James T.Y."/>
            <person name="O'Malley M.A."/>
            <person name="Stajich J.E."/>
            <person name="Spatafora J.W."/>
            <person name="Visel A."/>
            <person name="Grigoriev I.V."/>
        </authorList>
    </citation>
    <scope>NUCLEOTIDE SEQUENCE [LARGE SCALE GENOMIC DNA]</scope>
    <source>
        <strain evidence="2 3">NRRL 3301</strain>
    </source>
</reference>
<evidence type="ECO:0000256" key="1">
    <source>
        <dbReference type="SAM" id="MobiDB-lite"/>
    </source>
</evidence>
<name>A0A1X2G6M2_9FUNG</name>
<accession>A0A1X2G6M2</accession>
<feature type="compositionally biased region" description="Basic and acidic residues" evidence="1">
    <location>
        <begin position="1"/>
        <end position="11"/>
    </location>
</feature>
<dbReference type="EMBL" id="MCGT01000037">
    <property type="protein sequence ID" value="ORX46474.1"/>
    <property type="molecule type" value="Genomic_DNA"/>
</dbReference>